<keyword evidence="3 4" id="KW-0472">Membrane</keyword>
<dbReference type="RefSeq" id="WP_124924456.1">
    <property type="nucleotide sequence ID" value="NZ_BMOH01000001.1"/>
</dbReference>
<feature type="chain" id="PRO_5018002725" evidence="5">
    <location>
        <begin position="25"/>
        <end position="708"/>
    </location>
</feature>
<evidence type="ECO:0000256" key="3">
    <source>
        <dbReference type="ARBA" id="ARBA00023136"/>
    </source>
</evidence>
<dbReference type="PANTHER" id="PTHR30224">
    <property type="entry name" value="ELECTRON TRANSPORT PROTEIN"/>
    <property type="match status" value="1"/>
</dbReference>
<dbReference type="OrthoDB" id="9806398at2"/>
<dbReference type="InterPro" id="IPR007329">
    <property type="entry name" value="FMN-bd"/>
</dbReference>
<dbReference type="SMART" id="SM00900">
    <property type="entry name" value="FMN_bind"/>
    <property type="match status" value="1"/>
</dbReference>
<dbReference type="PIRSF" id="PIRSF036354">
    <property type="entry name" value="NosR"/>
    <property type="match status" value="1"/>
</dbReference>
<dbReference type="InterPro" id="IPR011399">
    <property type="entry name" value="NosR"/>
</dbReference>
<dbReference type="PANTHER" id="PTHR30224:SF4">
    <property type="entry name" value="ELECTRON TRANSPORT PROTEIN YCCM-RELATED"/>
    <property type="match status" value="1"/>
</dbReference>
<dbReference type="InterPro" id="IPR017896">
    <property type="entry name" value="4Fe4S_Fe-S-bd"/>
</dbReference>
<dbReference type="Proteomes" id="UP000267535">
    <property type="component" value="Unassembled WGS sequence"/>
</dbReference>
<dbReference type="SUPFAM" id="SSF54862">
    <property type="entry name" value="4Fe-4S ferredoxins"/>
    <property type="match status" value="1"/>
</dbReference>
<evidence type="ECO:0000313" key="7">
    <source>
        <dbReference type="EMBL" id="RRD01383.1"/>
    </source>
</evidence>
<feature type="signal peptide" evidence="5">
    <location>
        <begin position="1"/>
        <end position="24"/>
    </location>
</feature>
<evidence type="ECO:0000259" key="6">
    <source>
        <dbReference type="SMART" id="SM00900"/>
    </source>
</evidence>
<evidence type="ECO:0000256" key="2">
    <source>
        <dbReference type="ARBA" id="ARBA00022475"/>
    </source>
</evidence>
<dbReference type="AlphaFoldDB" id="A0A3P1SZ37"/>
<feature type="transmembrane region" description="Helical" evidence="4">
    <location>
        <begin position="588"/>
        <end position="605"/>
    </location>
</feature>
<dbReference type="GO" id="GO:0045893">
    <property type="term" value="P:positive regulation of DNA-templated transcription"/>
    <property type="evidence" value="ECO:0007669"/>
    <property type="project" value="InterPro"/>
</dbReference>
<feature type="transmembrane region" description="Helical" evidence="4">
    <location>
        <begin position="482"/>
        <end position="505"/>
    </location>
</feature>
<comment type="caution">
    <text evidence="7">The sequence shown here is derived from an EMBL/GenBank/DDBJ whole genome shotgun (WGS) entry which is preliminary data.</text>
</comment>
<keyword evidence="5" id="KW-0732">Signal</keyword>
<feature type="domain" description="FMN-binding" evidence="6">
    <location>
        <begin position="74"/>
        <end position="172"/>
    </location>
</feature>
<dbReference type="Pfam" id="PF12801">
    <property type="entry name" value="Fer4_5"/>
    <property type="match status" value="2"/>
</dbReference>
<evidence type="ECO:0000313" key="8">
    <source>
        <dbReference type="Proteomes" id="UP000267535"/>
    </source>
</evidence>
<dbReference type="GO" id="GO:0005886">
    <property type="term" value="C:plasma membrane"/>
    <property type="evidence" value="ECO:0007669"/>
    <property type="project" value="UniProtKB-SubCell"/>
</dbReference>
<evidence type="ECO:0000256" key="1">
    <source>
        <dbReference type="ARBA" id="ARBA00004236"/>
    </source>
</evidence>
<name>A0A3P1SZ37_9GAMM</name>
<keyword evidence="2" id="KW-1003">Cell membrane</keyword>
<sequence length="708" mass="80271">MRCLSFIKHIALCGLLIFSSLLQANPSEADIRSIFPKLTRIGEPQQNPPVLPVYQLDQLLGYIFETNDLTDLPGFSGERINMLIGLDPQGLVAGLKVLNHHEPIFMHGLGEKPMVGFVNQYKGLSVASRIIVDSRQSGKDDGSGTVFIDGVTKATVSVLVMNDTVLASALKVARAYLDGFYQPPEAVVKETVFQPYNWQALLETKLVKSWPLSLTELDQGLPQELADYPDPELEQLTEELDVEMGELAGQYFYTYLNTPVTGRNLLGDSEFGRLKQVLRPGEHALLVASTGMYSFLEPGFRRGTVPQRLGLQQNGLPVDIRDLDFFDAGMPDLGIPGMQQMRIFRIKAQSGFNPSQPITLTLNLDLARNHLLRDQAQFESRHQMPGELFDIQEIVEVKPQPLWQRLWQDRIPQVVLLLVILTVVSAAFIWQHRLSAHSQLMHKVRWGVMLLTFGFIGIYAQGQLSVVNIYTLLLELTNGFDLQVFLLDPVLFVLWSYVFITLFLWGRGVFCGWLCPFGVLQEIVGKLASWLKIKQWKVAPLWHKRLQKLKYLILVVLVGSAFWSVSLAERLAEIEPFKTTITLYFDRSWPFVVYALLLLGSGLFIHKFFCRYLCPLGAGLSVLGRLSLFRWLYRRRECGSPCQLCKVRCEIDSINRDGSVDYSECIQCMECIVILNNPDQCAIEMSQNKQRNRQQRNKAQQSIEAVQL</sequence>
<organism evidence="7 8">
    <name type="scientific">Amphritea balenae</name>
    <dbReference type="NCBI Taxonomy" id="452629"/>
    <lineage>
        <taxon>Bacteria</taxon>
        <taxon>Pseudomonadati</taxon>
        <taxon>Pseudomonadota</taxon>
        <taxon>Gammaproteobacteria</taxon>
        <taxon>Oceanospirillales</taxon>
        <taxon>Oceanospirillaceae</taxon>
        <taxon>Amphritea</taxon>
    </lineage>
</organism>
<keyword evidence="4" id="KW-1133">Transmembrane helix</keyword>
<dbReference type="GO" id="GO:0003677">
    <property type="term" value="F:DNA binding"/>
    <property type="evidence" value="ECO:0007669"/>
    <property type="project" value="InterPro"/>
</dbReference>
<gene>
    <name evidence="7" type="ORF">EHS89_02150</name>
</gene>
<reference evidence="7 8" key="1">
    <citation type="submission" date="2018-11" db="EMBL/GenBank/DDBJ databases">
        <title>The draft genome sequence of Amphritea balenae JAMM 1525T.</title>
        <authorList>
            <person name="Fang Z."/>
            <person name="Zhang Y."/>
            <person name="Han X."/>
        </authorList>
    </citation>
    <scope>NUCLEOTIDE SEQUENCE [LARGE SCALE GENOMIC DNA]</scope>
    <source>
        <strain evidence="7 8">JAMM 1525</strain>
    </source>
</reference>
<feature type="transmembrane region" description="Helical" evidence="4">
    <location>
        <begin position="414"/>
        <end position="432"/>
    </location>
</feature>
<protein>
    <submittedName>
        <fullName evidence="7">4Fe-4S binding protein</fullName>
    </submittedName>
</protein>
<proteinExistence type="predicted"/>
<feature type="transmembrane region" description="Helical" evidence="4">
    <location>
        <begin position="444"/>
        <end position="462"/>
    </location>
</feature>
<dbReference type="InterPro" id="IPR052378">
    <property type="entry name" value="NosR_regulator"/>
</dbReference>
<feature type="transmembrane region" description="Helical" evidence="4">
    <location>
        <begin position="551"/>
        <end position="568"/>
    </location>
</feature>
<accession>A0A3P1SZ37</accession>
<dbReference type="GO" id="GO:0010181">
    <property type="term" value="F:FMN binding"/>
    <property type="evidence" value="ECO:0007669"/>
    <property type="project" value="InterPro"/>
</dbReference>
<dbReference type="EMBL" id="RQXV01000001">
    <property type="protein sequence ID" value="RRD01383.1"/>
    <property type="molecule type" value="Genomic_DNA"/>
</dbReference>
<evidence type="ECO:0000256" key="5">
    <source>
        <dbReference type="SAM" id="SignalP"/>
    </source>
</evidence>
<evidence type="ECO:0000256" key="4">
    <source>
        <dbReference type="SAM" id="Phobius"/>
    </source>
</evidence>
<keyword evidence="8" id="KW-1185">Reference proteome</keyword>
<keyword evidence="4" id="KW-0812">Transmembrane</keyword>
<comment type="subcellular location">
    <subcellularLocation>
        <location evidence="1">Cell membrane</location>
    </subcellularLocation>
</comment>